<keyword evidence="3" id="KW-0436">Ligase</keyword>
<evidence type="ECO:0000256" key="7">
    <source>
        <dbReference type="ARBA" id="ARBA00023211"/>
    </source>
</evidence>
<keyword evidence="10" id="KW-1185">Reference proteome</keyword>
<proteinExistence type="predicted"/>
<dbReference type="SUPFAM" id="SSF103365">
    <property type="entry name" value="Hypothetical protein PH1602"/>
    <property type="match status" value="1"/>
</dbReference>
<evidence type="ECO:0000256" key="8">
    <source>
        <dbReference type="ARBA" id="ARBA00047746"/>
    </source>
</evidence>
<evidence type="ECO:0000256" key="3">
    <source>
        <dbReference type="ARBA" id="ARBA00022598"/>
    </source>
</evidence>
<dbReference type="InterPro" id="IPR036025">
    <property type="entry name" value="RtcB-like_sf"/>
</dbReference>
<name>A0ABQ9UHQ4_SAGOE</name>
<evidence type="ECO:0000313" key="10">
    <source>
        <dbReference type="Proteomes" id="UP001266305"/>
    </source>
</evidence>
<keyword evidence="4" id="KW-0479">Metal-binding</keyword>
<dbReference type="PANTHER" id="PTHR11118">
    <property type="entry name" value="RNA-SPLICING LIGASE RTCB HOMOLOG"/>
    <property type="match status" value="1"/>
</dbReference>
<comment type="caution">
    <text evidence="9">The sequence shown here is derived from an EMBL/GenBank/DDBJ whole genome shotgun (WGS) entry which is preliminary data.</text>
</comment>
<dbReference type="PANTHER" id="PTHR11118:SF1">
    <property type="entry name" value="RNA-SPLICING LIGASE RTCB HOMOLOG"/>
    <property type="match status" value="1"/>
</dbReference>
<keyword evidence="6" id="KW-0342">GTP-binding</keyword>
<comment type="catalytic activity">
    <reaction evidence="8">
        <text>a 3'-end 3'-phospho-ribonucleotide-RNA + a 5'-end dephospho-ribonucleoside-RNA + GTP = a ribonucleotidyl-ribonucleotide-RNA + GMP + diphosphate</text>
        <dbReference type="Rhea" id="RHEA:68076"/>
        <dbReference type="Rhea" id="RHEA-COMP:10463"/>
        <dbReference type="Rhea" id="RHEA-COMP:13936"/>
        <dbReference type="Rhea" id="RHEA-COMP:17355"/>
        <dbReference type="ChEBI" id="CHEBI:33019"/>
        <dbReference type="ChEBI" id="CHEBI:37565"/>
        <dbReference type="ChEBI" id="CHEBI:58115"/>
        <dbReference type="ChEBI" id="CHEBI:83062"/>
        <dbReference type="ChEBI" id="CHEBI:138284"/>
        <dbReference type="ChEBI" id="CHEBI:173118"/>
        <dbReference type="EC" id="6.5.1.8"/>
    </reaction>
</comment>
<dbReference type="Pfam" id="PF01139">
    <property type="entry name" value="RtcB"/>
    <property type="match status" value="1"/>
</dbReference>
<dbReference type="EC" id="6.5.1.8" evidence="2"/>
<dbReference type="Proteomes" id="UP001266305">
    <property type="component" value="Unassembled WGS sequence"/>
</dbReference>
<keyword evidence="5" id="KW-0547">Nucleotide-binding</keyword>
<evidence type="ECO:0000256" key="2">
    <source>
        <dbReference type="ARBA" id="ARBA00012726"/>
    </source>
</evidence>
<dbReference type="InterPro" id="IPR001233">
    <property type="entry name" value="RtcB"/>
</dbReference>
<organism evidence="9 10">
    <name type="scientific">Saguinus oedipus</name>
    <name type="common">Cotton-top tamarin</name>
    <name type="synonym">Oedipomidas oedipus</name>
    <dbReference type="NCBI Taxonomy" id="9490"/>
    <lineage>
        <taxon>Eukaryota</taxon>
        <taxon>Metazoa</taxon>
        <taxon>Chordata</taxon>
        <taxon>Craniata</taxon>
        <taxon>Vertebrata</taxon>
        <taxon>Euteleostomi</taxon>
        <taxon>Mammalia</taxon>
        <taxon>Eutheria</taxon>
        <taxon>Euarchontoglires</taxon>
        <taxon>Primates</taxon>
        <taxon>Haplorrhini</taxon>
        <taxon>Platyrrhini</taxon>
        <taxon>Cebidae</taxon>
        <taxon>Callitrichinae</taxon>
        <taxon>Saguinus</taxon>
    </lineage>
</organism>
<protein>
    <recommendedName>
        <fullName evidence="2">3'-phosphate/5'-hydroxy nucleic acid ligase</fullName>
        <ecNumber evidence="2">6.5.1.8</ecNumber>
    </recommendedName>
</protein>
<accession>A0ABQ9UHQ4</accession>
<evidence type="ECO:0000256" key="5">
    <source>
        <dbReference type="ARBA" id="ARBA00022741"/>
    </source>
</evidence>
<evidence type="ECO:0000256" key="6">
    <source>
        <dbReference type="ARBA" id="ARBA00023134"/>
    </source>
</evidence>
<keyword evidence="7" id="KW-0464">Manganese</keyword>
<evidence type="ECO:0000256" key="4">
    <source>
        <dbReference type="ARBA" id="ARBA00022723"/>
    </source>
</evidence>
<sequence length="226" mass="24964">MLQADPRKISARAKKRGLPQLGILGAGNHYAEIQAVDDIFNEYTAKKMGIDHKGRVYVMIHNGSRGLGHQAATDALVAMEKAVKRDKITVNYRQLTCVRMASPEGQDYPKGMAAAGNCAWVNRPSMTFLTHQAFTKVFNTTPDDLDLHVIYEVSHNIAKVGQRVVDGKEWTLLVHRKGSACTFPPTIPSWLLMPTHQNVTDVVNTRHDAGISKKATKLRPIAVIKG</sequence>
<dbReference type="EMBL" id="JASSZA010000013">
    <property type="protein sequence ID" value="KAK2095797.1"/>
    <property type="molecule type" value="Genomic_DNA"/>
</dbReference>
<comment type="cofactor">
    <cofactor evidence="1">
        <name>Mn(2+)</name>
        <dbReference type="ChEBI" id="CHEBI:29035"/>
    </cofactor>
</comment>
<gene>
    <name evidence="9" type="ORF">P7K49_027213</name>
</gene>
<reference evidence="9 10" key="1">
    <citation type="submission" date="2023-05" db="EMBL/GenBank/DDBJ databases">
        <title>B98-5 Cell Line De Novo Hybrid Assembly: An Optical Mapping Approach.</title>
        <authorList>
            <person name="Kananen K."/>
            <person name="Auerbach J.A."/>
            <person name="Kautto E."/>
            <person name="Blachly J.S."/>
        </authorList>
    </citation>
    <scope>NUCLEOTIDE SEQUENCE [LARGE SCALE GENOMIC DNA]</scope>
    <source>
        <strain evidence="9">B95-8</strain>
        <tissue evidence="9">Cell line</tissue>
    </source>
</reference>
<dbReference type="Gene3D" id="3.90.1860.10">
    <property type="entry name" value="tRNA-splicing ligase RtcB"/>
    <property type="match status" value="1"/>
</dbReference>
<evidence type="ECO:0000256" key="1">
    <source>
        <dbReference type="ARBA" id="ARBA00001936"/>
    </source>
</evidence>
<evidence type="ECO:0000313" key="9">
    <source>
        <dbReference type="EMBL" id="KAK2095797.1"/>
    </source>
</evidence>